<dbReference type="AlphaFoldDB" id="Q7EYQ5"/>
<proteinExistence type="predicted"/>
<dbReference type="Proteomes" id="UP000000763">
    <property type="component" value="Chromosome 7"/>
</dbReference>
<reference evidence="2" key="1">
    <citation type="journal article" date="2005" name="Nature">
        <title>The map-based sequence of the rice genome.</title>
        <authorList>
            <consortium name="International rice genome sequencing project (IRGSP)"/>
            <person name="Matsumoto T."/>
            <person name="Wu J."/>
            <person name="Kanamori H."/>
            <person name="Katayose Y."/>
            <person name="Fujisawa M."/>
            <person name="Namiki N."/>
            <person name="Mizuno H."/>
            <person name="Yamamoto K."/>
            <person name="Antonio B.A."/>
            <person name="Baba T."/>
            <person name="Sakata K."/>
            <person name="Nagamura Y."/>
            <person name="Aoki H."/>
            <person name="Arikawa K."/>
            <person name="Arita K."/>
            <person name="Bito T."/>
            <person name="Chiden Y."/>
            <person name="Fujitsuka N."/>
            <person name="Fukunaka R."/>
            <person name="Hamada M."/>
            <person name="Harada C."/>
            <person name="Hayashi A."/>
            <person name="Hijishita S."/>
            <person name="Honda M."/>
            <person name="Hosokawa S."/>
            <person name="Ichikawa Y."/>
            <person name="Idonuma A."/>
            <person name="Iijima M."/>
            <person name="Ikeda M."/>
            <person name="Ikeno M."/>
            <person name="Ito K."/>
            <person name="Ito S."/>
            <person name="Ito T."/>
            <person name="Ito Y."/>
            <person name="Ito Y."/>
            <person name="Iwabuchi A."/>
            <person name="Kamiya K."/>
            <person name="Karasawa W."/>
            <person name="Kurita K."/>
            <person name="Katagiri S."/>
            <person name="Kikuta A."/>
            <person name="Kobayashi H."/>
            <person name="Kobayashi N."/>
            <person name="Machita K."/>
            <person name="Maehara T."/>
            <person name="Masukawa M."/>
            <person name="Mizubayashi T."/>
            <person name="Mukai Y."/>
            <person name="Nagasaki H."/>
            <person name="Nagata Y."/>
            <person name="Naito S."/>
            <person name="Nakashima M."/>
            <person name="Nakama Y."/>
            <person name="Nakamichi Y."/>
            <person name="Nakamura M."/>
            <person name="Meguro A."/>
            <person name="Negishi M."/>
            <person name="Ohta I."/>
            <person name="Ohta T."/>
            <person name="Okamoto M."/>
            <person name="Ono N."/>
            <person name="Saji S."/>
            <person name="Sakaguchi M."/>
            <person name="Sakai K."/>
            <person name="Shibata M."/>
            <person name="Shimokawa T."/>
            <person name="Song J."/>
            <person name="Takazaki Y."/>
            <person name="Terasawa K."/>
            <person name="Tsugane M."/>
            <person name="Tsuji K."/>
            <person name="Ueda S."/>
            <person name="Waki K."/>
            <person name="Yamagata H."/>
            <person name="Yamamoto M."/>
            <person name="Yamamoto S."/>
            <person name="Yamane H."/>
            <person name="Yoshiki S."/>
            <person name="Yoshihara R."/>
            <person name="Yukawa K."/>
            <person name="Zhong H."/>
            <person name="Yano M."/>
            <person name="Yuan Q."/>
            <person name="Ouyang S."/>
            <person name="Liu J."/>
            <person name="Jones K.M."/>
            <person name="Gansberger K."/>
            <person name="Moffat K."/>
            <person name="Hill J."/>
            <person name="Bera J."/>
            <person name="Fadrosh D."/>
            <person name="Jin S."/>
            <person name="Johri S."/>
            <person name="Kim M."/>
            <person name="Overton L."/>
            <person name="Reardon M."/>
            <person name="Tsitrin T."/>
            <person name="Vuong H."/>
            <person name="Weaver B."/>
            <person name="Ciecko A."/>
            <person name="Tallon L."/>
            <person name="Jackson J."/>
            <person name="Pai G."/>
            <person name="Aken S.V."/>
            <person name="Utterback T."/>
            <person name="Reidmuller S."/>
            <person name="Feldblyum T."/>
            <person name="Hsiao J."/>
            <person name="Zismann V."/>
            <person name="Iobst S."/>
            <person name="de Vazeille A.R."/>
            <person name="Buell C.R."/>
            <person name="Ying K."/>
            <person name="Li Y."/>
            <person name="Lu T."/>
            <person name="Huang Y."/>
            <person name="Zhao Q."/>
            <person name="Feng Q."/>
            <person name="Zhang L."/>
            <person name="Zhu J."/>
            <person name="Weng Q."/>
            <person name="Mu J."/>
            <person name="Lu Y."/>
            <person name="Fan D."/>
            <person name="Liu Y."/>
            <person name="Guan J."/>
            <person name="Zhang Y."/>
            <person name="Yu S."/>
            <person name="Liu X."/>
            <person name="Zhang Y."/>
            <person name="Hong G."/>
            <person name="Han B."/>
            <person name="Choisne N."/>
            <person name="Demange N."/>
            <person name="Orjeda G."/>
            <person name="Samain S."/>
            <person name="Cattolico L."/>
            <person name="Pelletier E."/>
            <person name="Couloux A."/>
            <person name="Segurens B."/>
            <person name="Wincker P."/>
            <person name="D'Hont A."/>
            <person name="Scarpelli C."/>
            <person name="Weissenbach J."/>
            <person name="Salanoubat M."/>
            <person name="Quetier F."/>
            <person name="Yu Y."/>
            <person name="Kim H.R."/>
            <person name="Rambo T."/>
            <person name="Currie J."/>
            <person name="Collura K."/>
            <person name="Luo M."/>
            <person name="Yang T."/>
            <person name="Ammiraju J.S.S."/>
            <person name="Engler F."/>
            <person name="Soderlund C."/>
            <person name="Wing R.A."/>
            <person name="Palmer L.E."/>
            <person name="de la Bastide M."/>
            <person name="Spiegel L."/>
            <person name="Nascimento L."/>
            <person name="Zutavern T."/>
            <person name="O'Shaughnessy A."/>
            <person name="Dike S."/>
            <person name="Dedhia N."/>
            <person name="Preston R."/>
            <person name="Balija V."/>
            <person name="McCombie W.R."/>
            <person name="Chow T."/>
            <person name="Chen H."/>
            <person name="Chung M."/>
            <person name="Chen C."/>
            <person name="Shaw J."/>
            <person name="Wu H."/>
            <person name="Hsiao K."/>
            <person name="Chao Y."/>
            <person name="Chu M."/>
            <person name="Cheng C."/>
            <person name="Hour A."/>
            <person name="Lee P."/>
            <person name="Lin S."/>
            <person name="Lin Y."/>
            <person name="Liou J."/>
            <person name="Liu S."/>
            <person name="Hsing Y."/>
            <person name="Raghuvanshi S."/>
            <person name="Mohanty A."/>
            <person name="Bharti A.K."/>
            <person name="Gaur A."/>
            <person name="Gupta V."/>
            <person name="Kumar D."/>
            <person name="Ravi V."/>
            <person name="Vij S."/>
            <person name="Kapur A."/>
            <person name="Khurana P."/>
            <person name="Khurana P."/>
            <person name="Khurana J.P."/>
            <person name="Tyagi A.K."/>
            <person name="Gaikwad K."/>
            <person name="Singh A."/>
            <person name="Dalal V."/>
            <person name="Srivastava S."/>
            <person name="Dixit A."/>
            <person name="Pal A.K."/>
            <person name="Ghazi I.A."/>
            <person name="Yadav M."/>
            <person name="Pandit A."/>
            <person name="Bhargava A."/>
            <person name="Sureshbabu K."/>
            <person name="Batra K."/>
            <person name="Sharma T.R."/>
            <person name="Mohapatra T."/>
            <person name="Singh N.K."/>
            <person name="Messing J."/>
            <person name="Nelson A.B."/>
            <person name="Fuks G."/>
            <person name="Kavchok S."/>
            <person name="Keizer G."/>
            <person name="Linton E."/>
            <person name="Llaca V."/>
            <person name="Song R."/>
            <person name="Tanyolac B."/>
            <person name="Young S."/>
            <person name="Ho-Il K."/>
            <person name="Hahn J.H."/>
            <person name="Sangsakoo G."/>
            <person name="Vanavichit A."/>
            <person name="de Mattos Luiz.A.T."/>
            <person name="Zimmer P.D."/>
            <person name="Malone G."/>
            <person name="Dellagostin O."/>
            <person name="de Oliveira A.C."/>
            <person name="Bevan M."/>
            <person name="Bancroft I."/>
            <person name="Minx P."/>
            <person name="Cordum H."/>
            <person name="Wilson R."/>
            <person name="Cheng Z."/>
            <person name="Jin W."/>
            <person name="Jiang J."/>
            <person name="Leong S.A."/>
            <person name="Iwama H."/>
            <person name="Gojobori T."/>
            <person name="Itoh T."/>
            <person name="Niimura Y."/>
            <person name="Fujii Y."/>
            <person name="Habara T."/>
            <person name="Sakai H."/>
            <person name="Sato Y."/>
            <person name="Wilson G."/>
            <person name="Kumar K."/>
            <person name="McCouch S."/>
            <person name="Juretic N."/>
            <person name="Hoen D."/>
            <person name="Wright S."/>
            <person name="Bruskiewich R."/>
            <person name="Bureau T."/>
            <person name="Miyao A."/>
            <person name="Hirochika H."/>
            <person name="Nishikawa T."/>
            <person name="Kadowaki K."/>
            <person name="Sugiura M."/>
            <person name="Burr B."/>
            <person name="Sasaki T."/>
        </authorList>
    </citation>
    <scope>NUCLEOTIDE SEQUENCE [LARGE SCALE GENOMIC DNA]</scope>
    <source>
        <strain evidence="2">cv. Nipponbare</strain>
    </source>
</reference>
<dbReference type="EMBL" id="AP005309">
    <property type="protein sequence ID" value="BAC84246.1"/>
    <property type="molecule type" value="Genomic_DNA"/>
</dbReference>
<protein>
    <submittedName>
        <fullName evidence="1">Uncharacterized protein</fullName>
    </submittedName>
</protein>
<evidence type="ECO:0000313" key="2">
    <source>
        <dbReference type="Proteomes" id="UP000000763"/>
    </source>
</evidence>
<gene>
    <name evidence="1" type="primary">P0474G09.112</name>
</gene>
<organism evidence="1 2">
    <name type="scientific">Oryza sativa subsp. japonica</name>
    <name type="common">Rice</name>
    <dbReference type="NCBI Taxonomy" id="39947"/>
    <lineage>
        <taxon>Eukaryota</taxon>
        <taxon>Viridiplantae</taxon>
        <taxon>Streptophyta</taxon>
        <taxon>Embryophyta</taxon>
        <taxon>Tracheophyta</taxon>
        <taxon>Spermatophyta</taxon>
        <taxon>Magnoliopsida</taxon>
        <taxon>Liliopsida</taxon>
        <taxon>Poales</taxon>
        <taxon>Poaceae</taxon>
        <taxon>BOP clade</taxon>
        <taxon>Oryzoideae</taxon>
        <taxon>Oryzeae</taxon>
        <taxon>Oryzinae</taxon>
        <taxon>Oryza</taxon>
        <taxon>Oryza sativa</taxon>
    </lineage>
</organism>
<reference evidence="2" key="2">
    <citation type="journal article" date="2008" name="Nucleic Acids Res.">
        <title>The rice annotation project database (RAP-DB): 2008 update.</title>
        <authorList>
            <consortium name="The rice annotation project (RAP)"/>
        </authorList>
    </citation>
    <scope>GENOME REANNOTATION</scope>
    <source>
        <strain evidence="2">cv. Nipponbare</strain>
    </source>
</reference>
<sequence length="61" mass="6966">MMHHMKKYEKVLNVPPTGKPVELNTIYIHLRLMKDVDKQQMSERGKVAATVNSSLVAAQYP</sequence>
<accession>Q7EYQ5</accession>
<name>Q7EYQ5_ORYSJ</name>
<evidence type="ECO:0000313" key="1">
    <source>
        <dbReference type="EMBL" id="BAC84246.1"/>
    </source>
</evidence>